<proteinExistence type="predicted"/>
<accession>A0A0K9NQ27</accession>
<evidence type="ECO:0000313" key="2">
    <source>
        <dbReference type="EMBL" id="KMZ58167.1"/>
    </source>
</evidence>
<feature type="signal peptide" evidence="1">
    <location>
        <begin position="1"/>
        <end position="20"/>
    </location>
</feature>
<feature type="chain" id="PRO_5005526963" description="DUF538 family protein" evidence="1">
    <location>
        <begin position="21"/>
        <end position="190"/>
    </location>
</feature>
<dbReference type="FunFam" id="2.30.240.10:FF:000002">
    <property type="entry name" value="Uncharacterized protein At3g07460"/>
    <property type="match status" value="1"/>
</dbReference>
<dbReference type="OrthoDB" id="754232at2759"/>
<dbReference type="PANTHER" id="PTHR31676:SF110">
    <property type="entry name" value="TRANSMEMBRANE PROTEIN"/>
    <property type="match status" value="1"/>
</dbReference>
<dbReference type="OMA" id="IRESNEW"/>
<comment type="caution">
    <text evidence="2">The sequence shown here is derived from an EMBL/GenBank/DDBJ whole genome shotgun (WGS) entry which is preliminary data.</text>
</comment>
<evidence type="ECO:0000313" key="3">
    <source>
        <dbReference type="Proteomes" id="UP000036987"/>
    </source>
</evidence>
<keyword evidence="3" id="KW-1185">Reference proteome</keyword>
<evidence type="ECO:0008006" key="4">
    <source>
        <dbReference type="Google" id="ProtNLM"/>
    </source>
</evidence>
<reference evidence="3" key="1">
    <citation type="journal article" date="2016" name="Nature">
        <title>The genome of the seagrass Zostera marina reveals angiosperm adaptation to the sea.</title>
        <authorList>
            <person name="Olsen J.L."/>
            <person name="Rouze P."/>
            <person name="Verhelst B."/>
            <person name="Lin Y.-C."/>
            <person name="Bayer T."/>
            <person name="Collen J."/>
            <person name="Dattolo E."/>
            <person name="De Paoli E."/>
            <person name="Dittami S."/>
            <person name="Maumus F."/>
            <person name="Michel G."/>
            <person name="Kersting A."/>
            <person name="Lauritano C."/>
            <person name="Lohaus R."/>
            <person name="Toepel M."/>
            <person name="Tonon T."/>
            <person name="Vanneste K."/>
            <person name="Amirebrahimi M."/>
            <person name="Brakel J."/>
            <person name="Bostroem C."/>
            <person name="Chovatia M."/>
            <person name="Grimwood J."/>
            <person name="Jenkins J.W."/>
            <person name="Jueterbock A."/>
            <person name="Mraz A."/>
            <person name="Stam W.T."/>
            <person name="Tice H."/>
            <person name="Bornberg-Bauer E."/>
            <person name="Green P.J."/>
            <person name="Pearson G.A."/>
            <person name="Procaccini G."/>
            <person name="Duarte C.M."/>
            <person name="Schmutz J."/>
            <person name="Reusch T.B.H."/>
            <person name="Van de Peer Y."/>
        </authorList>
    </citation>
    <scope>NUCLEOTIDE SEQUENCE [LARGE SCALE GENOMIC DNA]</scope>
    <source>
        <strain evidence="3">cv. Finnish</strain>
    </source>
</reference>
<evidence type="ECO:0000256" key="1">
    <source>
        <dbReference type="SAM" id="SignalP"/>
    </source>
</evidence>
<keyword evidence="1" id="KW-0732">Signal</keyword>
<dbReference type="InterPro" id="IPR036758">
    <property type="entry name" value="At5g01610-like"/>
</dbReference>
<dbReference type="Gene3D" id="2.30.240.10">
    <property type="entry name" value="At5g01610-like"/>
    <property type="match status" value="1"/>
</dbReference>
<dbReference type="Pfam" id="PF04398">
    <property type="entry name" value="DUF538"/>
    <property type="match status" value="1"/>
</dbReference>
<organism evidence="2 3">
    <name type="scientific">Zostera marina</name>
    <name type="common">Eelgrass</name>
    <dbReference type="NCBI Taxonomy" id="29655"/>
    <lineage>
        <taxon>Eukaryota</taxon>
        <taxon>Viridiplantae</taxon>
        <taxon>Streptophyta</taxon>
        <taxon>Embryophyta</taxon>
        <taxon>Tracheophyta</taxon>
        <taxon>Spermatophyta</taxon>
        <taxon>Magnoliopsida</taxon>
        <taxon>Liliopsida</taxon>
        <taxon>Zosteraceae</taxon>
        <taxon>Zostera</taxon>
    </lineage>
</organism>
<dbReference type="PANTHER" id="PTHR31676">
    <property type="entry name" value="T31J12.3 PROTEIN-RELATED"/>
    <property type="match status" value="1"/>
</dbReference>
<dbReference type="SUPFAM" id="SSF141562">
    <property type="entry name" value="At5g01610-like"/>
    <property type="match status" value="1"/>
</dbReference>
<dbReference type="InterPro" id="IPR007493">
    <property type="entry name" value="DUF538"/>
</dbReference>
<gene>
    <name evidence="2" type="ORF">ZOSMA_79G00080</name>
</gene>
<dbReference type="Proteomes" id="UP000036987">
    <property type="component" value="Unassembled WGS sequence"/>
</dbReference>
<dbReference type="AlphaFoldDB" id="A0A0K9NQ27"/>
<name>A0A0K9NQ27_ZOSMR</name>
<sequence>MPPFFPLPFVLFVSLSFSLARPMSMESGDRQKTVYDVLNENGLPMGLFPKGIERFGVDEEGNFHVFLEKVCTAKFENEVRYETNVTGTISYGQITSLKGISSQELFLWFPVKMIRVDIPNSGIIYFDVGVIYKQFSFSLFEIPPECEDAVVSDRDVHDDKKIAEILSKVQAINFGQLRSSVVDTSMKAIQ</sequence>
<dbReference type="EMBL" id="LFYR01001977">
    <property type="protein sequence ID" value="KMZ58167.1"/>
    <property type="molecule type" value="Genomic_DNA"/>
</dbReference>
<protein>
    <recommendedName>
        <fullName evidence="4">DUF538 family protein</fullName>
    </recommendedName>
</protein>